<proteinExistence type="predicted"/>
<protein>
    <submittedName>
        <fullName evidence="3">DDHD domain-containing protein</fullName>
    </submittedName>
</protein>
<dbReference type="PROSITE" id="PS51043">
    <property type="entry name" value="DDHD"/>
    <property type="match status" value="1"/>
</dbReference>
<sequence length="202" mass="23235">MKNGKIFNIFHSDDPVAHRIEPLFHIDYKNVAPLATPLQSEFRKTFANKLEISMDEAADLEAFYRALLNRTDASIHGNISVKYQIPNRIDLNIKMNLTNNRFPILKQTFGVANWLTETIQAHTCYWNRPEGDIWAALPYASMLILAIANQFLFHCIILETKGQPLNDHMPGPEQRIFRSKKPMNDLIVKDPETAQKLKESES</sequence>
<dbReference type="GO" id="GO:0046872">
    <property type="term" value="F:metal ion binding"/>
    <property type="evidence" value="ECO:0007669"/>
    <property type="project" value="InterPro"/>
</dbReference>
<dbReference type="Proteomes" id="UP000887540">
    <property type="component" value="Unplaced"/>
</dbReference>
<evidence type="ECO:0000313" key="3">
    <source>
        <dbReference type="WBParaSite" id="ACRNAN_scaffold10969.g13282.t1"/>
    </source>
</evidence>
<evidence type="ECO:0000259" key="1">
    <source>
        <dbReference type="PROSITE" id="PS51043"/>
    </source>
</evidence>
<keyword evidence="2" id="KW-1185">Reference proteome</keyword>
<organism evidence="2 3">
    <name type="scientific">Acrobeloides nanus</name>
    <dbReference type="NCBI Taxonomy" id="290746"/>
    <lineage>
        <taxon>Eukaryota</taxon>
        <taxon>Metazoa</taxon>
        <taxon>Ecdysozoa</taxon>
        <taxon>Nematoda</taxon>
        <taxon>Chromadorea</taxon>
        <taxon>Rhabditida</taxon>
        <taxon>Tylenchina</taxon>
        <taxon>Cephalobomorpha</taxon>
        <taxon>Cephaloboidea</taxon>
        <taxon>Cephalobidae</taxon>
        <taxon>Acrobeloides</taxon>
    </lineage>
</organism>
<feature type="domain" description="DDHD" evidence="1">
    <location>
        <begin position="1"/>
        <end position="141"/>
    </location>
</feature>
<dbReference type="AlphaFoldDB" id="A0A914CHS4"/>
<dbReference type="Pfam" id="PF02862">
    <property type="entry name" value="DDHD"/>
    <property type="match status" value="1"/>
</dbReference>
<name>A0A914CHS4_9BILA</name>
<dbReference type="WBParaSite" id="ACRNAN_scaffold10969.g13282.t1">
    <property type="protein sequence ID" value="ACRNAN_scaffold10969.g13282.t1"/>
    <property type="gene ID" value="ACRNAN_scaffold10969.g13282"/>
</dbReference>
<dbReference type="InterPro" id="IPR004177">
    <property type="entry name" value="DDHD_dom"/>
</dbReference>
<evidence type="ECO:0000313" key="2">
    <source>
        <dbReference type="Proteomes" id="UP000887540"/>
    </source>
</evidence>
<accession>A0A914CHS4</accession>
<reference evidence="3" key="1">
    <citation type="submission" date="2022-11" db="UniProtKB">
        <authorList>
            <consortium name="WormBaseParasite"/>
        </authorList>
    </citation>
    <scope>IDENTIFICATION</scope>
</reference>